<proteinExistence type="inferred from homology"/>
<dbReference type="InParanoid" id="A0A543B271"/>
<evidence type="ECO:0000256" key="10">
    <source>
        <dbReference type="ARBA" id="ARBA00033381"/>
    </source>
</evidence>
<evidence type="ECO:0000256" key="3">
    <source>
        <dbReference type="ARBA" id="ARBA00010008"/>
    </source>
</evidence>
<dbReference type="InterPro" id="IPR015424">
    <property type="entry name" value="PyrdxlP-dep_Trfase"/>
</dbReference>
<dbReference type="InterPro" id="IPR015421">
    <property type="entry name" value="PyrdxlP-dep_Trfase_major"/>
</dbReference>
<dbReference type="FunCoup" id="A0A543B271">
    <property type="interactions" value="257"/>
</dbReference>
<dbReference type="GO" id="GO:0008710">
    <property type="term" value="F:8-amino-7-oxononanoate synthase activity"/>
    <property type="evidence" value="ECO:0007669"/>
    <property type="project" value="UniProtKB-EC"/>
</dbReference>
<name>A0A543B271_9ACTN</name>
<keyword evidence="7" id="KW-0093">Biotin biosynthesis</keyword>
<evidence type="ECO:0000256" key="2">
    <source>
        <dbReference type="ARBA" id="ARBA00004746"/>
    </source>
</evidence>
<comment type="pathway">
    <text evidence="2">Cofactor biosynthesis; biotin biosynthesis.</text>
</comment>
<evidence type="ECO:0000256" key="6">
    <source>
        <dbReference type="ARBA" id="ARBA00022679"/>
    </source>
</evidence>
<dbReference type="Gene3D" id="3.40.640.10">
    <property type="entry name" value="Type I PLP-dependent aspartate aminotransferase-like (Major domain)"/>
    <property type="match status" value="1"/>
</dbReference>
<dbReference type="EC" id="2.3.1.47" evidence="5"/>
<evidence type="ECO:0000256" key="12">
    <source>
        <dbReference type="RuleBase" id="RU003693"/>
    </source>
</evidence>
<dbReference type="SUPFAM" id="SSF53383">
    <property type="entry name" value="PLP-dependent transferases"/>
    <property type="match status" value="1"/>
</dbReference>
<evidence type="ECO:0000256" key="7">
    <source>
        <dbReference type="ARBA" id="ARBA00022756"/>
    </source>
</evidence>
<dbReference type="PANTHER" id="PTHR13693:SF100">
    <property type="entry name" value="8-AMINO-7-OXONONANOATE SYNTHASE"/>
    <property type="match status" value="1"/>
</dbReference>
<dbReference type="AlphaFoldDB" id="A0A543B271"/>
<evidence type="ECO:0000313" key="14">
    <source>
        <dbReference type="EMBL" id="TQL78935.1"/>
    </source>
</evidence>
<evidence type="ECO:0000256" key="9">
    <source>
        <dbReference type="ARBA" id="ARBA00032610"/>
    </source>
</evidence>
<keyword evidence="6" id="KW-0808">Transferase</keyword>
<keyword evidence="15" id="KW-1185">Reference proteome</keyword>
<comment type="subunit">
    <text evidence="4">Homodimer.</text>
</comment>
<dbReference type="OrthoDB" id="9807157at2"/>
<dbReference type="Proteomes" id="UP000317043">
    <property type="component" value="Unassembled WGS sequence"/>
</dbReference>
<dbReference type="Gene3D" id="3.90.1150.10">
    <property type="entry name" value="Aspartate Aminotransferase, domain 1"/>
    <property type="match status" value="1"/>
</dbReference>
<evidence type="ECO:0000256" key="5">
    <source>
        <dbReference type="ARBA" id="ARBA00013187"/>
    </source>
</evidence>
<accession>A0A543B271</accession>
<dbReference type="PANTHER" id="PTHR13693">
    <property type="entry name" value="CLASS II AMINOTRANSFERASE/8-AMINO-7-OXONONANOATE SYNTHASE"/>
    <property type="match status" value="1"/>
</dbReference>
<evidence type="ECO:0000256" key="11">
    <source>
        <dbReference type="ARBA" id="ARBA00047715"/>
    </source>
</evidence>
<keyword evidence="8 12" id="KW-0663">Pyridoxal phosphate</keyword>
<comment type="caution">
    <text evidence="14">The sequence shown here is derived from an EMBL/GenBank/DDBJ whole genome shotgun (WGS) entry which is preliminary data.</text>
</comment>
<dbReference type="EMBL" id="VFOW01000001">
    <property type="protein sequence ID" value="TQL78935.1"/>
    <property type="molecule type" value="Genomic_DNA"/>
</dbReference>
<dbReference type="GO" id="GO:0030170">
    <property type="term" value="F:pyridoxal phosphate binding"/>
    <property type="evidence" value="ECO:0007669"/>
    <property type="project" value="InterPro"/>
</dbReference>
<dbReference type="InterPro" id="IPR050087">
    <property type="entry name" value="AON_synthase_class-II"/>
</dbReference>
<protein>
    <recommendedName>
        <fullName evidence="5">8-amino-7-oxononanoate synthase</fullName>
        <ecNumber evidence="5">2.3.1.47</ecNumber>
    </recommendedName>
    <alternativeName>
        <fullName evidence="9">7-keto-8-amino-pelargonic acid synthase</fullName>
    </alternativeName>
    <alternativeName>
        <fullName evidence="10">8-amino-7-ketopelargonate synthase</fullName>
    </alternativeName>
</protein>
<evidence type="ECO:0000259" key="13">
    <source>
        <dbReference type="Pfam" id="PF00155"/>
    </source>
</evidence>
<evidence type="ECO:0000256" key="4">
    <source>
        <dbReference type="ARBA" id="ARBA00011738"/>
    </source>
</evidence>
<dbReference type="PROSITE" id="PS00599">
    <property type="entry name" value="AA_TRANSFER_CLASS_2"/>
    <property type="match status" value="1"/>
</dbReference>
<dbReference type="GO" id="GO:0009102">
    <property type="term" value="P:biotin biosynthetic process"/>
    <property type="evidence" value="ECO:0007669"/>
    <property type="project" value="UniProtKB-KW"/>
</dbReference>
<comment type="similarity">
    <text evidence="3">Belongs to the class-II pyridoxal-phosphate-dependent aminotransferase family. BioF subfamily.</text>
</comment>
<dbReference type="InterPro" id="IPR004839">
    <property type="entry name" value="Aminotransferase_I/II_large"/>
</dbReference>
<evidence type="ECO:0000256" key="1">
    <source>
        <dbReference type="ARBA" id="ARBA00001933"/>
    </source>
</evidence>
<evidence type="ECO:0000313" key="15">
    <source>
        <dbReference type="Proteomes" id="UP000317043"/>
    </source>
</evidence>
<dbReference type="InterPro" id="IPR015422">
    <property type="entry name" value="PyrdxlP-dep_Trfase_small"/>
</dbReference>
<comment type="cofactor">
    <cofactor evidence="1 12">
        <name>pyridoxal 5'-phosphate</name>
        <dbReference type="ChEBI" id="CHEBI:597326"/>
    </cofactor>
</comment>
<comment type="catalytic activity">
    <reaction evidence="11">
        <text>6-carboxyhexanoyl-[ACP] + L-alanine + H(+) = (8S)-8-amino-7-oxononanoate + holo-[ACP] + CO2</text>
        <dbReference type="Rhea" id="RHEA:42288"/>
        <dbReference type="Rhea" id="RHEA-COMP:9685"/>
        <dbReference type="Rhea" id="RHEA-COMP:9955"/>
        <dbReference type="ChEBI" id="CHEBI:15378"/>
        <dbReference type="ChEBI" id="CHEBI:16526"/>
        <dbReference type="ChEBI" id="CHEBI:57972"/>
        <dbReference type="ChEBI" id="CHEBI:64479"/>
        <dbReference type="ChEBI" id="CHEBI:78846"/>
        <dbReference type="ChEBI" id="CHEBI:149468"/>
        <dbReference type="EC" id="2.3.1.47"/>
    </reaction>
</comment>
<gene>
    <name evidence="14" type="ORF">FB566_4532</name>
</gene>
<reference evidence="14 15" key="1">
    <citation type="submission" date="2019-06" db="EMBL/GenBank/DDBJ databases">
        <title>Sequencing the genomes of 1000 actinobacteria strains.</title>
        <authorList>
            <person name="Klenk H.-P."/>
        </authorList>
    </citation>
    <scope>NUCLEOTIDE SEQUENCE [LARGE SCALE GENOMIC DNA]</scope>
    <source>
        <strain evidence="14 15">DSM 45928</strain>
    </source>
</reference>
<organism evidence="14 15">
    <name type="scientific">Stackebrandtia endophytica</name>
    <dbReference type="NCBI Taxonomy" id="1496996"/>
    <lineage>
        <taxon>Bacteria</taxon>
        <taxon>Bacillati</taxon>
        <taxon>Actinomycetota</taxon>
        <taxon>Actinomycetes</taxon>
        <taxon>Glycomycetales</taxon>
        <taxon>Glycomycetaceae</taxon>
        <taxon>Stackebrandtia</taxon>
    </lineage>
</organism>
<dbReference type="InterPro" id="IPR001917">
    <property type="entry name" value="Aminotrans_II_pyridoxalP_BS"/>
</dbReference>
<feature type="domain" description="Aminotransferase class I/classII large" evidence="13">
    <location>
        <begin position="31"/>
        <end position="364"/>
    </location>
</feature>
<sequence>MTWQLTLARKAELRRKAGLNRQLRIRGAAVNLLDLAGNDYLGLARHPRVLRAAGDTLNEYGLGATGSRLVNGSTKIHETLEATLSTALGGEALLFSSGYLANLGAIRGLARRGGLLVHDAHAHASLIDGCRLSGVPTTVMPHSDPQTLAAILARHPGPAVVIVESVYSVHGDLAPLRDLYKTCRVAGAILLVDEAHALGMLGPDGAGGVAAAGLSGADNIVITATLSKALASAGGLIVGPRELRRHIIDTGRTFIFDTASPPAVAAGALAAWQIAVDEPHRRATVSRRIVHAAEALGVTVPAAGVLSVPVDDARKAVAWADRCRALGVAVGCFRPPATPDRRSYIRLTANAELSQADFDRAIDLIVRERP</sequence>
<dbReference type="Pfam" id="PF00155">
    <property type="entry name" value="Aminotran_1_2"/>
    <property type="match status" value="1"/>
</dbReference>
<evidence type="ECO:0000256" key="8">
    <source>
        <dbReference type="ARBA" id="ARBA00022898"/>
    </source>
</evidence>